<keyword evidence="4 6" id="KW-0689">Ribosomal protein</keyword>
<dbReference type="GO" id="GO:0003735">
    <property type="term" value="F:structural constituent of ribosome"/>
    <property type="evidence" value="ECO:0007669"/>
    <property type="project" value="UniProtKB-UniRule"/>
</dbReference>
<name>A0AAI8AMT7_MESHY</name>
<evidence type="ECO:0000256" key="5">
    <source>
        <dbReference type="ARBA" id="ARBA00023274"/>
    </source>
</evidence>
<comment type="function">
    <text evidence="6">One of the primary rRNA binding proteins, it binds specifically to the 5'-end of 16S ribosomal RNA.</text>
</comment>
<dbReference type="Proteomes" id="UP000009399">
    <property type="component" value="Chromosome"/>
</dbReference>
<keyword evidence="3 6" id="KW-0694">RNA-binding</keyword>
<dbReference type="NCBIfam" id="NF004123">
    <property type="entry name" value="PRK05610.1"/>
    <property type="match status" value="1"/>
</dbReference>
<dbReference type="AlphaFoldDB" id="A0AAI8AMT7"/>
<evidence type="ECO:0000313" key="8">
    <source>
        <dbReference type="EMBL" id="AFX74363.1"/>
    </source>
</evidence>
<dbReference type="PANTHER" id="PTHR10744">
    <property type="entry name" value="40S RIBOSOMAL PROTEIN S11 FAMILY MEMBER"/>
    <property type="match status" value="1"/>
</dbReference>
<dbReference type="NCBIfam" id="TIGR03635">
    <property type="entry name" value="uS17_bact"/>
    <property type="match status" value="1"/>
</dbReference>
<dbReference type="GO" id="GO:0022627">
    <property type="term" value="C:cytosolic small ribosomal subunit"/>
    <property type="evidence" value="ECO:0007669"/>
    <property type="project" value="UniProtKB-UniRule"/>
</dbReference>
<evidence type="ECO:0000256" key="1">
    <source>
        <dbReference type="ARBA" id="ARBA00010254"/>
    </source>
</evidence>
<proteinExistence type="inferred from homology"/>
<dbReference type="GeneID" id="93248547"/>
<dbReference type="CDD" id="cd00364">
    <property type="entry name" value="Ribosomal_uS17"/>
    <property type="match status" value="1"/>
</dbReference>
<evidence type="ECO:0000256" key="4">
    <source>
        <dbReference type="ARBA" id="ARBA00022980"/>
    </source>
</evidence>
<reference evidence="8 9" key="1">
    <citation type="journal article" date="2013" name="Genome Announc.">
        <title>Complete Genome Sequence of Mycoplasma hyorhinis Strain SK76.</title>
        <authorList>
            <person name="Goodison S."/>
            <person name="Urquidi V."/>
            <person name="Kumar D."/>
            <person name="Reyes L."/>
            <person name="Rosser C.J."/>
        </authorList>
    </citation>
    <scope>NUCLEOTIDE SEQUENCE [LARGE SCALE GENOMIC DNA]</scope>
    <source>
        <strain evidence="8 9">SK76</strain>
    </source>
</reference>
<organism evidence="8 9">
    <name type="scientific">Mesomycoplasma hyorhinis SK76</name>
    <dbReference type="NCBI Taxonomy" id="1118964"/>
    <lineage>
        <taxon>Bacteria</taxon>
        <taxon>Bacillati</taxon>
        <taxon>Mycoplasmatota</taxon>
        <taxon>Mycoplasmoidales</taxon>
        <taxon>Metamycoplasmataceae</taxon>
        <taxon>Mesomycoplasma</taxon>
    </lineage>
</organism>
<evidence type="ECO:0000256" key="6">
    <source>
        <dbReference type="HAMAP-Rule" id="MF_01345"/>
    </source>
</evidence>
<accession>A0AAI8AMT7</accession>
<dbReference type="GO" id="GO:0006412">
    <property type="term" value="P:translation"/>
    <property type="evidence" value="ECO:0007669"/>
    <property type="project" value="UniProtKB-UniRule"/>
</dbReference>
<evidence type="ECO:0000313" key="9">
    <source>
        <dbReference type="Proteomes" id="UP000009399"/>
    </source>
</evidence>
<dbReference type="PANTHER" id="PTHR10744:SF1">
    <property type="entry name" value="SMALL RIBOSOMAL SUBUNIT PROTEIN US17M"/>
    <property type="match status" value="1"/>
</dbReference>
<keyword evidence="5 6" id="KW-0687">Ribonucleoprotein</keyword>
<evidence type="ECO:0000256" key="7">
    <source>
        <dbReference type="SAM" id="MobiDB-lite"/>
    </source>
</evidence>
<dbReference type="PRINTS" id="PR00973">
    <property type="entry name" value="RIBOSOMALS17"/>
</dbReference>
<dbReference type="InterPro" id="IPR019984">
    <property type="entry name" value="Ribosomal_uS17_bact/chlr"/>
</dbReference>
<dbReference type="SUPFAM" id="SSF50249">
    <property type="entry name" value="Nucleic acid-binding proteins"/>
    <property type="match status" value="1"/>
</dbReference>
<gene>
    <name evidence="6" type="primary">rpsQ</name>
    <name evidence="8" type="ORF">MOS_439</name>
</gene>
<dbReference type="GO" id="GO:0019843">
    <property type="term" value="F:rRNA binding"/>
    <property type="evidence" value="ECO:0007669"/>
    <property type="project" value="UniProtKB-UniRule"/>
</dbReference>
<dbReference type="Pfam" id="PF00366">
    <property type="entry name" value="Ribosomal_S17"/>
    <property type="match status" value="1"/>
</dbReference>
<feature type="region of interest" description="Disordered" evidence="7">
    <location>
        <begin position="1"/>
        <end position="23"/>
    </location>
</feature>
<dbReference type="InterPro" id="IPR000266">
    <property type="entry name" value="Ribosomal_uS17"/>
</dbReference>
<evidence type="ECO:0000256" key="2">
    <source>
        <dbReference type="ARBA" id="ARBA00022730"/>
    </source>
</evidence>
<sequence length="100" mass="11617">MSHFNHKSHKDASQKRQNTRKTLTGVVVSDKNEKTIIVAVETYVKHRLYQKRFKKVKKFATHDEEQKAKVGDVVRIAETRPYSKTKSFRLITITSSKGDK</sequence>
<comment type="subunit">
    <text evidence="6">Part of the 30S ribosomal subunit.</text>
</comment>
<evidence type="ECO:0000256" key="3">
    <source>
        <dbReference type="ARBA" id="ARBA00022884"/>
    </source>
</evidence>
<dbReference type="RefSeq" id="WP_013302215.1">
    <property type="nucleotide sequence ID" value="NC_019552.1"/>
</dbReference>
<dbReference type="InterPro" id="IPR012340">
    <property type="entry name" value="NA-bd_OB-fold"/>
</dbReference>
<dbReference type="HAMAP" id="MF_01345_B">
    <property type="entry name" value="Ribosomal_uS17_B"/>
    <property type="match status" value="1"/>
</dbReference>
<dbReference type="EMBL" id="CP003914">
    <property type="protein sequence ID" value="AFX74363.1"/>
    <property type="molecule type" value="Genomic_DNA"/>
</dbReference>
<protein>
    <recommendedName>
        <fullName evidence="6">Small ribosomal subunit protein uS17</fullName>
    </recommendedName>
</protein>
<dbReference type="Gene3D" id="2.40.50.140">
    <property type="entry name" value="Nucleic acid-binding proteins"/>
    <property type="match status" value="1"/>
</dbReference>
<comment type="similarity">
    <text evidence="1 6">Belongs to the universal ribosomal protein uS17 family.</text>
</comment>
<dbReference type="KEGG" id="mhs:MOS_439"/>
<keyword evidence="2 6" id="KW-0699">rRNA-binding</keyword>